<dbReference type="EMBL" id="LAPT01000011">
    <property type="protein sequence ID" value="PXF32668.1"/>
    <property type="molecule type" value="Genomic_DNA"/>
</dbReference>
<evidence type="ECO:0000256" key="1">
    <source>
        <dbReference type="SAM" id="Phobius"/>
    </source>
</evidence>
<evidence type="ECO:0000313" key="3">
    <source>
        <dbReference type="EMBL" id="PXF32668.1"/>
    </source>
</evidence>
<dbReference type="Proteomes" id="UP000248090">
    <property type="component" value="Unassembled WGS sequence"/>
</dbReference>
<reference evidence="3 4" key="1">
    <citation type="submission" date="2015-03" db="EMBL/GenBank/DDBJ databases">
        <authorList>
            <person name="Krishnan R."/>
            <person name="Midha S."/>
            <person name="Patil P.B."/>
            <person name="Rameshkumar N."/>
        </authorList>
    </citation>
    <scope>NUCLEOTIDE SEQUENCE [LARGE SCALE GENOMIC DNA]</scope>
    <source>
        <strain evidence="3 4">L1E11</strain>
    </source>
</reference>
<keyword evidence="1" id="KW-0472">Membrane</keyword>
<dbReference type="InterPro" id="IPR000326">
    <property type="entry name" value="PAP2/HPO"/>
</dbReference>
<feature type="transmembrane region" description="Helical" evidence="1">
    <location>
        <begin position="172"/>
        <end position="189"/>
    </location>
</feature>
<proteinExistence type="predicted"/>
<dbReference type="Gene3D" id="1.20.144.10">
    <property type="entry name" value="Phosphatidic acid phosphatase type 2/haloperoxidase"/>
    <property type="match status" value="1"/>
</dbReference>
<sequence length="255" mass="28454">MQTFWVNHLFYPLLAFVLAVLVISVFHLDRVVADALYWAEGHQWALKDSWITTTLIHKGGKNLSIAIAVVTLLLLAGSWVTPALRHWRRPLTFLLLAAATSSLLVVSAKSLTHIACPWDFNRYGGNLPFMSELDQFLHSDSGRCFPAGHASAGYAWLALYFVGLYRHSGWRWMGLLLAVLMGVVFGISQQLRGAHFISHDVWTFAISWFTALVWFRLVLYRSYKQSLSGGLHTTSPVLTSTPSAYAAETGIKVSS</sequence>
<keyword evidence="1" id="KW-0812">Transmembrane</keyword>
<name>A0ABX5M511_9GAMM</name>
<comment type="caution">
    <text evidence="3">The sequence shown here is derived from an EMBL/GenBank/DDBJ whole genome shotgun (WGS) entry which is preliminary data.</text>
</comment>
<dbReference type="InterPro" id="IPR036938">
    <property type="entry name" value="PAP2/HPO_sf"/>
</dbReference>
<feature type="transmembrane region" description="Helical" evidence="1">
    <location>
        <begin position="201"/>
        <end position="219"/>
    </location>
</feature>
<dbReference type="Pfam" id="PF01569">
    <property type="entry name" value="PAP2"/>
    <property type="match status" value="1"/>
</dbReference>
<protein>
    <recommendedName>
        <fullName evidence="2">Phosphatidic acid phosphatase type 2/haloperoxidase domain-containing protein</fullName>
    </recommendedName>
</protein>
<feature type="domain" description="Phosphatidic acid phosphatase type 2/haloperoxidase" evidence="2">
    <location>
        <begin position="91"/>
        <end position="221"/>
    </location>
</feature>
<dbReference type="CDD" id="cd03396">
    <property type="entry name" value="PAP2_like_6"/>
    <property type="match status" value="1"/>
</dbReference>
<accession>A0ABX5M511</accession>
<feature type="transmembrane region" description="Helical" evidence="1">
    <location>
        <begin position="9"/>
        <end position="28"/>
    </location>
</feature>
<keyword evidence="1" id="KW-1133">Transmembrane helix</keyword>
<feature type="transmembrane region" description="Helical" evidence="1">
    <location>
        <begin position="147"/>
        <end position="165"/>
    </location>
</feature>
<feature type="transmembrane region" description="Helical" evidence="1">
    <location>
        <begin position="91"/>
        <end position="111"/>
    </location>
</feature>
<gene>
    <name evidence="3" type="ORF">WH50_03195</name>
</gene>
<feature type="transmembrane region" description="Helical" evidence="1">
    <location>
        <begin position="63"/>
        <end position="84"/>
    </location>
</feature>
<evidence type="ECO:0000259" key="2">
    <source>
        <dbReference type="Pfam" id="PF01569"/>
    </source>
</evidence>
<evidence type="ECO:0000313" key="4">
    <source>
        <dbReference type="Proteomes" id="UP000248090"/>
    </source>
</evidence>
<dbReference type="SUPFAM" id="SSF48317">
    <property type="entry name" value="Acid phosphatase/Vanadium-dependent haloperoxidase"/>
    <property type="match status" value="1"/>
</dbReference>
<organism evidence="3 4">
    <name type="scientific">Pokkaliibacter plantistimulans</name>
    <dbReference type="NCBI Taxonomy" id="1635171"/>
    <lineage>
        <taxon>Bacteria</taxon>
        <taxon>Pseudomonadati</taxon>
        <taxon>Pseudomonadota</taxon>
        <taxon>Gammaproteobacteria</taxon>
        <taxon>Oceanospirillales</taxon>
        <taxon>Balneatrichaceae</taxon>
        <taxon>Pokkaliibacter</taxon>
    </lineage>
</organism>
<keyword evidence="4" id="KW-1185">Reference proteome</keyword>